<evidence type="ECO:0000313" key="11">
    <source>
        <dbReference type="EMBL" id="KAK2159078.1"/>
    </source>
</evidence>
<keyword evidence="3" id="KW-0547">Nucleotide-binding</keyword>
<dbReference type="InterPro" id="IPR039421">
    <property type="entry name" value="Type_1_exporter"/>
</dbReference>
<feature type="domain" description="ABC transporter" evidence="9">
    <location>
        <begin position="232"/>
        <end position="495"/>
    </location>
</feature>
<evidence type="ECO:0000256" key="8">
    <source>
        <dbReference type="SAM" id="Phobius"/>
    </source>
</evidence>
<evidence type="ECO:0000259" key="9">
    <source>
        <dbReference type="PROSITE" id="PS50893"/>
    </source>
</evidence>
<keyword evidence="6 8" id="KW-0472">Membrane</keyword>
<feature type="transmembrane region" description="Helical" evidence="8">
    <location>
        <begin position="98"/>
        <end position="115"/>
    </location>
</feature>
<dbReference type="PROSITE" id="PS50929">
    <property type="entry name" value="ABC_TM1F"/>
    <property type="match status" value="1"/>
</dbReference>
<evidence type="ECO:0000256" key="6">
    <source>
        <dbReference type="ARBA" id="ARBA00023136"/>
    </source>
</evidence>
<evidence type="ECO:0000256" key="1">
    <source>
        <dbReference type="ARBA" id="ARBA00004141"/>
    </source>
</evidence>
<dbReference type="CDD" id="cd18578">
    <property type="entry name" value="ABC_6TM_Pgp_ABCB1_D2_like"/>
    <property type="match status" value="1"/>
</dbReference>
<dbReference type="PANTHER" id="PTHR24221:SF636">
    <property type="entry name" value="BILE SALT EXPORT PUMP"/>
    <property type="match status" value="1"/>
</dbReference>
<dbReference type="SUPFAM" id="SSF52540">
    <property type="entry name" value="P-loop containing nucleoside triphosphate hydrolases"/>
    <property type="match status" value="1"/>
</dbReference>
<dbReference type="GO" id="GO:0005524">
    <property type="term" value="F:ATP binding"/>
    <property type="evidence" value="ECO:0007669"/>
    <property type="project" value="UniProtKB-KW"/>
</dbReference>
<dbReference type="Pfam" id="PF00005">
    <property type="entry name" value="ABC_tran"/>
    <property type="match status" value="1"/>
</dbReference>
<feature type="region of interest" description="Disordered" evidence="7">
    <location>
        <begin position="287"/>
        <end position="307"/>
    </location>
</feature>
<dbReference type="AlphaFoldDB" id="A0AAD9JTK0"/>
<dbReference type="EMBL" id="JAODUO010001748">
    <property type="protein sequence ID" value="KAK2159078.1"/>
    <property type="molecule type" value="Genomic_DNA"/>
</dbReference>
<name>A0AAD9JTK0_RIDPI</name>
<organism evidence="11 12">
    <name type="scientific">Ridgeia piscesae</name>
    <name type="common">Tubeworm</name>
    <dbReference type="NCBI Taxonomy" id="27915"/>
    <lineage>
        <taxon>Eukaryota</taxon>
        <taxon>Metazoa</taxon>
        <taxon>Spiralia</taxon>
        <taxon>Lophotrochozoa</taxon>
        <taxon>Annelida</taxon>
        <taxon>Polychaeta</taxon>
        <taxon>Sedentaria</taxon>
        <taxon>Canalipalpata</taxon>
        <taxon>Sabellida</taxon>
        <taxon>Siboglinidae</taxon>
        <taxon>Ridgeia</taxon>
    </lineage>
</organism>
<dbReference type="GO" id="GO:0140359">
    <property type="term" value="F:ABC-type transporter activity"/>
    <property type="evidence" value="ECO:0007669"/>
    <property type="project" value="InterPro"/>
</dbReference>
<evidence type="ECO:0000256" key="5">
    <source>
        <dbReference type="ARBA" id="ARBA00022989"/>
    </source>
</evidence>
<dbReference type="GO" id="GO:0016887">
    <property type="term" value="F:ATP hydrolysis activity"/>
    <property type="evidence" value="ECO:0007669"/>
    <property type="project" value="InterPro"/>
</dbReference>
<evidence type="ECO:0000313" key="12">
    <source>
        <dbReference type="Proteomes" id="UP001209878"/>
    </source>
</evidence>
<feature type="transmembrane region" description="Helical" evidence="8">
    <location>
        <begin position="12"/>
        <end position="32"/>
    </location>
</feature>
<dbReference type="InterPro" id="IPR011527">
    <property type="entry name" value="ABC1_TM_dom"/>
</dbReference>
<keyword evidence="12" id="KW-1185">Reference proteome</keyword>
<sequence>MEEQMTTARKFSIIIICATMVIALIYCVNIVFSRMLRQEIGWFDLPENKIGVLTSRLAVDATIVKAIGGNQLGLVATSASSVFVSLGVAIVASWKLTVVNFLFIPFLIAAVYVNNKNVKENAARTINTEEQGVKIASEAISNIRTVASLTVETKFERKFNSFFDSFMRKERVEAASAGLFYGFSQSLPEFAYALTLFYGAHLVSLGEIEFQDIFNVAVVLMKTSQAIGRATAYAPDAHKARIAAKHIFNLLDRKPQIEIGDGDSTTPPECRGEVSLDDIEFTYPSRPDAITAGSDGDHQAGSAGGARWPERMWKKHRIDGVDIRSLDVQWVRAQLALVSQEPVLFNTTIYDNIAYGDNTRTPTMDEVIDVAKKANIHNFIASLPLGYDTNVGEGGSQLSGGQKQRIAIARALLRNPRILLLDEATSALDTESEKLVQEALERAQEGRTCIVIAHRLSTIRSADKIVVMQEGVVVEEGTHDELMAQESFYYDLVQKQVDALV</sequence>
<dbReference type="PANTHER" id="PTHR24221">
    <property type="entry name" value="ATP-BINDING CASSETTE SUB-FAMILY B"/>
    <property type="match status" value="1"/>
</dbReference>
<keyword evidence="2 8" id="KW-0812">Transmembrane</keyword>
<dbReference type="InterPro" id="IPR017871">
    <property type="entry name" value="ABC_transporter-like_CS"/>
</dbReference>
<dbReference type="InterPro" id="IPR036640">
    <property type="entry name" value="ABC1_TM_sf"/>
</dbReference>
<comment type="caution">
    <text evidence="11">The sequence shown here is derived from an EMBL/GenBank/DDBJ whole genome shotgun (WGS) entry which is preliminary data.</text>
</comment>
<feature type="domain" description="ABC transmembrane type-1" evidence="10">
    <location>
        <begin position="31"/>
        <end position="239"/>
    </location>
</feature>
<evidence type="ECO:0000256" key="2">
    <source>
        <dbReference type="ARBA" id="ARBA00022692"/>
    </source>
</evidence>
<accession>A0AAD9JTK0</accession>
<protein>
    <submittedName>
        <fullName evidence="11">Uncharacterized protein</fullName>
    </submittedName>
</protein>
<dbReference type="PROSITE" id="PS50893">
    <property type="entry name" value="ABC_TRANSPORTER_2"/>
    <property type="match status" value="1"/>
</dbReference>
<reference evidence="11" key="1">
    <citation type="journal article" date="2023" name="Mol. Biol. Evol.">
        <title>Third-Generation Sequencing Reveals the Adaptive Role of the Epigenome in Three Deep-Sea Polychaetes.</title>
        <authorList>
            <person name="Perez M."/>
            <person name="Aroh O."/>
            <person name="Sun Y."/>
            <person name="Lan Y."/>
            <person name="Juniper S.K."/>
            <person name="Young C.R."/>
            <person name="Angers B."/>
            <person name="Qian P.Y."/>
        </authorList>
    </citation>
    <scope>NUCLEOTIDE SEQUENCE</scope>
    <source>
        <strain evidence="11">R07B-5</strain>
    </source>
</reference>
<keyword evidence="5 8" id="KW-1133">Transmembrane helix</keyword>
<dbReference type="PROSITE" id="PS00211">
    <property type="entry name" value="ABC_TRANSPORTER_1"/>
    <property type="match status" value="1"/>
</dbReference>
<dbReference type="SUPFAM" id="SSF90123">
    <property type="entry name" value="ABC transporter transmembrane region"/>
    <property type="match status" value="1"/>
</dbReference>
<dbReference type="Gene3D" id="1.20.1560.10">
    <property type="entry name" value="ABC transporter type 1, transmembrane domain"/>
    <property type="match status" value="1"/>
</dbReference>
<dbReference type="InterPro" id="IPR027417">
    <property type="entry name" value="P-loop_NTPase"/>
</dbReference>
<dbReference type="Gene3D" id="3.40.50.300">
    <property type="entry name" value="P-loop containing nucleotide triphosphate hydrolases"/>
    <property type="match status" value="1"/>
</dbReference>
<dbReference type="InterPro" id="IPR003439">
    <property type="entry name" value="ABC_transporter-like_ATP-bd"/>
</dbReference>
<evidence type="ECO:0000256" key="7">
    <source>
        <dbReference type="SAM" id="MobiDB-lite"/>
    </source>
</evidence>
<dbReference type="FunFam" id="3.40.50.300:FF:000913">
    <property type="entry name" value="ABC multidrug transporter SitT"/>
    <property type="match status" value="1"/>
</dbReference>
<comment type="subcellular location">
    <subcellularLocation>
        <location evidence="1">Membrane</location>
        <topology evidence="1">Multi-pass membrane protein</topology>
    </subcellularLocation>
</comment>
<proteinExistence type="predicted"/>
<keyword evidence="4" id="KW-0067">ATP-binding</keyword>
<dbReference type="Pfam" id="PF00664">
    <property type="entry name" value="ABC_membrane"/>
    <property type="match status" value="1"/>
</dbReference>
<evidence type="ECO:0000259" key="10">
    <source>
        <dbReference type="PROSITE" id="PS50929"/>
    </source>
</evidence>
<dbReference type="GO" id="GO:0016324">
    <property type="term" value="C:apical plasma membrane"/>
    <property type="evidence" value="ECO:0007669"/>
    <property type="project" value="TreeGrafter"/>
</dbReference>
<evidence type="ECO:0000256" key="3">
    <source>
        <dbReference type="ARBA" id="ARBA00022741"/>
    </source>
</evidence>
<feature type="transmembrane region" description="Helical" evidence="8">
    <location>
        <begin position="72"/>
        <end position="92"/>
    </location>
</feature>
<dbReference type="Proteomes" id="UP001209878">
    <property type="component" value="Unassembled WGS sequence"/>
</dbReference>
<gene>
    <name evidence="11" type="ORF">NP493_1733g00018</name>
</gene>
<evidence type="ECO:0000256" key="4">
    <source>
        <dbReference type="ARBA" id="ARBA00022840"/>
    </source>
</evidence>